<dbReference type="InterPro" id="IPR009061">
    <property type="entry name" value="DNA-bd_dom_put_sf"/>
</dbReference>
<sequence>MSASLLPIDRVAEAAAVSASALRYYESRGLIAEGVRIGGRRHYAPAVLHRLSVIRTLRIIGFSLTDIERLLTPVGEWRGAIAARRGQVEEQIRQLRELVAELDADLT</sequence>
<keyword evidence="2" id="KW-0805">Transcription regulation</keyword>
<dbReference type="InterPro" id="IPR047057">
    <property type="entry name" value="MerR_fam"/>
</dbReference>
<evidence type="ECO:0000256" key="3">
    <source>
        <dbReference type="ARBA" id="ARBA00023125"/>
    </source>
</evidence>
<dbReference type="InterPro" id="IPR000551">
    <property type="entry name" value="MerR-type_HTH_dom"/>
</dbReference>
<proteinExistence type="predicted"/>
<protein>
    <submittedName>
        <fullName evidence="6">MerR family redox-sensitive transcriptional activator SoxR</fullName>
    </submittedName>
</protein>
<dbReference type="Gene3D" id="1.10.1660.10">
    <property type="match status" value="1"/>
</dbReference>
<dbReference type="SMART" id="SM00422">
    <property type="entry name" value="HTH_MERR"/>
    <property type="match status" value="1"/>
</dbReference>
<dbReference type="GO" id="GO:0003700">
    <property type="term" value="F:DNA-binding transcription factor activity"/>
    <property type="evidence" value="ECO:0007669"/>
    <property type="project" value="InterPro"/>
</dbReference>
<gene>
    <name evidence="6" type="ORF">BCF44_11339</name>
</gene>
<keyword evidence="3" id="KW-0238">DNA-binding</keyword>
<dbReference type="Pfam" id="PF13411">
    <property type="entry name" value="MerR_1"/>
    <property type="match status" value="1"/>
</dbReference>
<evidence type="ECO:0000256" key="1">
    <source>
        <dbReference type="ARBA" id="ARBA00022491"/>
    </source>
</evidence>
<feature type="domain" description="HTH merR-type" evidence="5">
    <location>
        <begin position="5"/>
        <end position="73"/>
    </location>
</feature>
<evidence type="ECO:0000256" key="2">
    <source>
        <dbReference type="ARBA" id="ARBA00023015"/>
    </source>
</evidence>
<dbReference type="Proteomes" id="UP000256269">
    <property type="component" value="Unassembled WGS sequence"/>
</dbReference>
<dbReference type="PRINTS" id="PR00040">
    <property type="entry name" value="HTHMERR"/>
</dbReference>
<organism evidence="6 7">
    <name type="scientific">Kutzneria buriramensis</name>
    <dbReference type="NCBI Taxonomy" id="1045776"/>
    <lineage>
        <taxon>Bacteria</taxon>
        <taxon>Bacillati</taxon>
        <taxon>Actinomycetota</taxon>
        <taxon>Actinomycetes</taxon>
        <taxon>Pseudonocardiales</taxon>
        <taxon>Pseudonocardiaceae</taxon>
        <taxon>Kutzneria</taxon>
    </lineage>
</organism>
<dbReference type="EMBL" id="QUNO01000013">
    <property type="protein sequence ID" value="REH39184.1"/>
    <property type="molecule type" value="Genomic_DNA"/>
</dbReference>
<evidence type="ECO:0000313" key="6">
    <source>
        <dbReference type="EMBL" id="REH39184.1"/>
    </source>
</evidence>
<keyword evidence="7" id="KW-1185">Reference proteome</keyword>
<name>A0A3E0H7U8_9PSEU</name>
<dbReference type="PANTHER" id="PTHR30204">
    <property type="entry name" value="REDOX-CYCLING DRUG-SENSING TRANSCRIPTIONAL ACTIVATOR SOXR"/>
    <property type="match status" value="1"/>
</dbReference>
<keyword evidence="4" id="KW-0804">Transcription</keyword>
<evidence type="ECO:0000259" key="5">
    <source>
        <dbReference type="PROSITE" id="PS50937"/>
    </source>
</evidence>
<evidence type="ECO:0000256" key="4">
    <source>
        <dbReference type="ARBA" id="ARBA00023163"/>
    </source>
</evidence>
<dbReference type="GO" id="GO:0003677">
    <property type="term" value="F:DNA binding"/>
    <property type="evidence" value="ECO:0007669"/>
    <property type="project" value="UniProtKB-KW"/>
</dbReference>
<dbReference type="AlphaFoldDB" id="A0A3E0H7U8"/>
<dbReference type="PANTHER" id="PTHR30204:SF69">
    <property type="entry name" value="MERR-FAMILY TRANSCRIPTIONAL REGULATOR"/>
    <property type="match status" value="1"/>
</dbReference>
<dbReference type="PROSITE" id="PS50937">
    <property type="entry name" value="HTH_MERR_2"/>
    <property type="match status" value="1"/>
</dbReference>
<dbReference type="SUPFAM" id="SSF46955">
    <property type="entry name" value="Putative DNA-binding domain"/>
    <property type="match status" value="1"/>
</dbReference>
<comment type="caution">
    <text evidence="6">The sequence shown here is derived from an EMBL/GenBank/DDBJ whole genome shotgun (WGS) entry which is preliminary data.</text>
</comment>
<reference evidence="6 7" key="1">
    <citation type="submission" date="2018-08" db="EMBL/GenBank/DDBJ databases">
        <title>Genomic Encyclopedia of Archaeal and Bacterial Type Strains, Phase II (KMG-II): from individual species to whole genera.</title>
        <authorList>
            <person name="Goeker M."/>
        </authorList>
    </citation>
    <scope>NUCLEOTIDE SEQUENCE [LARGE SCALE GENOMIC DNA]</scope>
    <source>
        <strain evidence="6 7">DSM 45791</strain>
    </source>
</reference>
<evidence type="ECO:0000313" key="7">
    <source>
        <dbReference type="Proteomes" id="UP000256269"/>
    </source>
</evidence>
<dbReference type="RefSeq" id="WP_170217884.1">
    <property type="nucleotide sequence ID" value="NZ_CP144375.1"/>
</dbReference>
<accession>A0A3E0H7U8</accession>
<keyword evidence="1" id="KW-0678">Repressor</keyword>